<keyword evidence="18" id="KW-1185">Reference proteome</keyword>
<comment type="function">
    <text evidence="11">In addition to 3'- to 5'-exonuclease and 3'-phosphatase activities, ExoA was shown to make single-strand breaks at apurinic sites in DNA.</text>
</comment>
<comment type="caution">
    <text evidence="17">The sequence shown here is derived from an EMBL/GenBank/DDBJ whole genome shotgun (WGS) entry which is preliminary data.</text>
</comment>
<keyword evidence="7 14" id="KW-0479">Metal-binding</keyword>
<dbReference type="GO" id="GO:0046872">
    <property type="term" value="F:metal ion binding"/>
    <property type="evidence" value="ECO:0007669"/>
    <property type="project" value="UniProtKB-KW"/>
</dbReference>
<feature type="binding site" evidence="14">
    <location>
        <position position="179"/>
    </location>
    <ligand>
        <name>Mg(2+)</name>
        <dbReference type="ChEBI" id="CHEBI:18420"/>
        <label>1</label>
    </ligand>
</feature>
<evidence type="ECO:0000256" key="9">
    <source>
        <dbReference type="ARBA" id="ARBA00022839"/>
    </source>
</evidence>
<feature type="binding site" evidence="14">
    <location>
        <position position="275"/>
    </location>
    <ligand>
        <name>Mg(2+)</name>
        <dbReference type="ChEBI" id="CHEBI:18420"/>
        <label>1</label>
    </ligand>
</feature>
<dbReference type="Proteomes" id="UP000004528">
    <property type="component" value="Unassembled WGS sequence"/>
</dbReference>
<feature type="binding site" evidence="14">
    <location>
        <position position="57"/>
    </location>
    <ligand>
        <name>Mg(2+)</name>
        <dbReference type="ChEBI" id="CHEBI:18420"/>
        <label>1</label>
    </ligand>
</feature>
<evidence type="ECO:0000256" key="1">
    <source>
        <dbReference type="ARBA" id="ARBA00000493"/>
    </source>
</evidence>
<dbReference type="NCBIfam" id="TIGR00195">
    <property type="entry name" value="exoDNase_III"/>
    <property type="match status" value="1"/>
</dbReference>
<comment type="similarity">
    <text evidence="3">Belongs to the DNA repair enzymes AP/ExoA family.</text>
</comment>
<evidence type="ECO:0000256" key="5">
    <source>
        <dbReference type="ARBA" id="ARBA00022490"/>
    </source>
</evidence>
<dbReference type="InterPro" id="IPR004808">
    <property type="entry name" value="AP_endonuc_1"/>
</dbReference>
<feature type="domain" description="Endonuclease/exonuclease/phosphatase" evidence="16">
    <location>
        <begin position="18"/>
        <end position="271"/>
    </location>
</feature>
<keyword evidence="10 14" id="KW-0460">Magnesium</keyword>
<feature type="binding site" evidence="14">
    <location>
        <position position="177"/>
    </location>
    <ligand>
        <name>Mg(2+)</name>
        <dbReference type="ChEBI" id="CHEBI:18420"/>
        <label>1</label>
    </ligand>
</feature>
<dbReference type="eggNOG" id="COG0708">
    <property type="taxonomic scope" value="Bacteria"/>
</dbReference>
<evidence type="ECO:0000256" key="15">
    <source>
        <dbReference type="PIRSR" id="PIRSR604808-3"/>
    </source>
</evidence>
<dbReference type="GO" id="GO:0003677">
    <property type="term" value="F:DNA binding"/>
    <property type="evidence" value="ECO:0007669"/>
    <property type="project" value="InterPro"/>
</dbReference>
<comment type="cofactor">
    <cofactor evidence="14">
        <name>Mg(2+)</name>
        <dbReference type="ChEBI" id="CHEBI:18420"/>
    </cofactor>
    <cofactor evidence="14">
        <name>Mn(2+)</name>
        <dbReference type="ChEBI" id="CHEBI:29035"/>
    </cofactor>
    <text evidence="14">Probably binds two magnesium or manganese ions per subunit.</text>
</comment>
<dbReference type="InterPro" id="IPR020847">
    <property type="entry name" value="AP_endonuclease_F1_BS"/>
</dbReference>
<feature type="site" description="Interaction with DNA substrate" evidence="15">
    <location>
        <position position="276"/>
    </location>
</feature>
<dbReference type="InterPro" id="IPR036691">
    <property type="entry name" value="Endo/exonu/phosph_ase_sf"/>
</dbReference>
<dbReference type="AlphaFoldDB" id="C5R974"/>
<organism evidence="17 18">
    <name type="scientific">Weissella paramesenteroides ATCC 33313</name>
    <dbReference type="NCBI Taxonomy" id="585506"/>
    <lineage>
        <taxon>Bacteria</taxon>
        <taxon>Bacillati</taxon>
        <taxon>Bacillota</taxon>
        <taxon>Bacilli</taxon>
        <taxon>Lactobacillales</taxon>
        <taxon>Lactobacillaceae</taxon>
        <taxon>Weissella</taxon>
    </lineage>
</organism>
<evidence type="ECO:0000256" key="14">
    <source>
        <dbReference type="PIRSR" id="PIRSR604808-2"/>
    </source>
</evidence>
<feature type="binding site" evidence="14">
    <location>
        <position position="20"/>
    </location>
    <ligand>
        <name>Mg(2+)</name>
        <dbReference type="ChEBI" id="CHEBI:18420"/>
        <label>1</label>
    </ligand>
</feature>
<feature type="site" description="Transition state stabilizer" evidence="15">
    <location>
        <position position="179"/>
    </location>
</feature>
<evidence type="ECO:0000256" key="13">
    <source>
        <dbReference type="PIRSR" id="PIRSR604808-1"/>
    </source>
</evidence>
<dbReference type="InterPro" id="IPR020848">
    <property type="entry name" value="AP_endonuclease_F1_CS"/>
</dbReference>
<dbReference type="PROSITE" id="PS00726">
    <property type="entry name" value="AP_NUCLEASE_F1_1"/>
    <property type="match status" value="1"/>
</dbReference>
<dbReference type="STRING" id="585506.HMPREF0877_0519"/>
<dbReference type="EC" id="3.1.11.2" evidence="4"/>
<reference evidence="17 18" key="1">
    <citation type="submission" date="2009-04" db="EMBL/GenBank/DDBJ databases">
        <authorList>
            <person name="Qin X."/>
            <person name="Bachman B."/>
            <person name="Battles P."/>
            <person name="Bell A."/>
            <person name="Bess C."/>
            <person name="Bickham C."/>
            <person name="Chaboub L."/>
            <person name="Chen D."/>
            <person name="Coyle M."/>
            <person name="Deiros D.R."/>
            <person name="Dinh H."/>
            <person name="Forbes L."/>
            <person name="Fowler G."/>
            <person name="Francisco L."/>
            <person name="Fu Q."/>
            <person name="Gubbala S."/>
            <person name="Hale W."/>
            <person name="Han Y."/>
            <person name="Hemphill L."/>
            <person name="Highlander S.K."/>
            <person name="Hirani K."/>
            <person name="Hogues M."/>
            <person name="Jackson L."/>
            <person name="Jakkamsetti A."/>
            <person name="Javaid M."/>
            <person name="Jiang H."/>
            <person name="Korchina V."/>
            <person name="Kovar C."/>
            <person name="Lara F."/>
            <person name="Lee S."/>
            <person name="Mata R."/>
            <person name="Mathew T."/>
            <person name="Moen C."/>
            <person name="Morales K."/>
            <person name="Munidasa M."/>
            <person name="Nazareth L."/>
            <person name="Ngo R."/>
            <person name="Nguyen L."/>
            <person name="Okwuonu G."/>
            <person name="Ongeri F."/>
            <person name="Patil S."/>
            <person name="Petrosino J."/>
            <person name="Pham C."/>
            <person name="Pham P."/>
            <person name="Pu L.-L."/>
            <person name="Puazo M."/>
            <person name="Raj R."/>
            <person name="Reid J."/>
            <person name="Rouhana J."/>
            <person name="Saada N."/>
            <person name="Shang Y."/>
            <person name="Simmons D."/>
            <person name="Thornton R."/>
            <person name="Warren J."/>
            <person name="Weissenberger G."/>
            <person name="Zhang J."/>
            <person name="Zhang L."/>
            <person name="Zhou C."/>
            <person name="Zhu D."/>
            <person name="Muzny D."/>
            <person name="Worley K."/>
            <person name="Gibbs R."/>
        </authorList>
    </citation>
    <scope>NUCLEOTIDE SEQUENCE [LARGE SCALE GENOMIC DNA]</scope>
    <source>
        <strain evidence="17 18">ATCC 33313</strain>
    </source>
</reference>
<dbReference type="Pfam" id="PF03372">
    <property type="entry name" value="Exo_endo_phos"/>
    <property type="match status" value="1"/>
</dbReference>
<feature type="active site" description="Proton donor/acceptor" evidence="13">
    <location>
        <position position="177"/>
    </location>
</feature>
<dbReference type="FunFam" id="3.60.10.10:FF:000054">
    <property type="entry name" value="Exodeoxyribonuclease III"/>
    <property type="match status" value="1"/>
</dbReference>
<keyword evidence="9" id="KW-0269">Exonuclease</keyword>
<dbReference type="PROSITE" id="PS00728">
    <property type="entry name" value="AP_NUCLEASE_F1_3"/>
    <property type="match status" value="1"/>
</dbReference>
<dbReference type="GO" id="GO:0003906">
    <property type="term" value="F:DNA-(apurinic or apyrimidinic site) endonuclease activity"/>
    <property type="evidence" value="ECO:0007669"/>
    <property type="project" value="TreeGrafter"/>
</dbReference>
<dbReference type="PROSITE" id="PS51435">
    <property type="entry name" value="AP_NUCLEASE_F1_4"/>
    <property type="match status" value="1"/>
</dbReference>
<feature type="active site" description="Proton acceptor" evidence="13">
    <location>
        <position position="276"/>
    </location>
</feature>
<feature type="binding site" evidence="14">
    <location>
        <position position="276"/>
    </location>
    <ligand>
        <name>Mg(2+)</name>
        <dbReference type="ChEBI" id="CHEBI:18420"/>
        <label>1</label>
    </ligand>
</feature>
<dbReference type="CDD" id="cd09087">
    <property type="entry name" value="Ape1-like_AP-endo"/>
    <property type="match status" value="1"/>
</dbReference>
<accession>C5R974</accession>
<keyword evidence="8 17" id="KW-0378">Hydrolase</keyword>
<evidence type="ECO:0000256" key="7">
    <source>
        <dbReference type="ARBA" id="ARBA00022723"/>
    </source>
</evidence>
<dbReference type="PANTHER" id="PTHR22748">
    <property type="entry name" value="AP ENDONUCLEASE"/>
    <property type="match status" value="1"/>
</dbReference>
<keyword evidence="14" id="KW-0464">Manganese</keyword>
<evidence type="ECO:0000256" key="12">
    <source>
        <dbReference type="ARBA" id="ARBA00073459"/>
    </source>
</evidence>
<evidence type="ECO:0000256" key="6">
    <source>
        <dbReference type="ARBA" id="ARBA00022722"/>
    </source>
</evidence>
<evidence type="ECO:0000256" key="2">
    <source>
        <dbReference type="ARBA" id="ARBA00001936"/>
    </source>
</evidence>
<proteinExistence type="inferred from homology"/>
<comment type="catalytic activity">
    <reaction evidence="1">
        <text>Exonucleolytic cleavage in the 3'- to 5'-direction to yield nucleoside 5'-phosphates.</text>
        <dbReference type="EC" id="3.1.11.2"/>
    </reaction>
</comment>
<evidence type="ECO:0000256" key="10">
    <source>
        <dbReference type="ARBA" id="ARBA00022842"/>
    </source>
</evidence>
<dbReference type="NCBIfam" id="TIGR00633">
    <property type="entry name" value="xth"/>
    <property type="match status" value="1"/>
</dbReference>
<sequence>MNKNDFSKRNGGKMKFISWNIDSINAAVEHKSVRGVMTWEVLQQIALEKPDVLAIQETKLKATGLTKKQETALDELFPNYYRYLRMSTGRSGYSGTMMLTRHEPISVTMPEIGAPGEMDIEGRIITLEFENNYVSTVYTPNSGSGLARLEDRQAWDDAYRAYVQTLDATKPVIFSGDFNVAHQEIDLKNPKSNHKKAGFTNEEREHFSQLLDAGFTDIFRYLHPDQAGVYTWWAQISKTSKINNSGWRIDYYLTSNRLADQVSELSVIDTGARQDHAPIKLEMTDGFRL</sequence>
<dbReference type="InterPro" id="IPR005135">
    <property type="entry name" value="Endo/exonuclease/phosphatase"/>
</dbReference>
<name>C5R974_WEIPA</name>
<evidence type="ECO:0000256" key="8">
    <source>
        <dbReference type="ARBA" id="ARBA00022801"/>
    </source>
</evidence>
<evidence type="ECO:0000313" key="17">
    <source>
        <dbReference type="EMBL" id="EER75306.1"/>
    </source>
</evidence>
<gene>
    <name evidence="17" type="primary">xth</name>
    <name evidence="17" type="ORF">HMPREF0877_0519</name>
</gene>
<dbReference type="GO" id="GO:0008081">
    <property type="term" value="F:phosphoric diester hydrolase activity"/>
    <property type="evidence" value="ECO:0007669"/>
    <property type="project" value="TreeGrafter"/>
</dbReference>
<dbReference type="EMBL" id="ACKU01000007">
    <property type="protein sequence ID" value="EER75306.1"/>
    <property type="molecule type" value="Genomic_DNA"/>
</dbReference>
<evidence type="ECO:0000256" key="3">
    <source>
        <dbReference type="ARBA" id="ARBA00007092"/>
    </source>
</evidence>
<comment type="cofactor">
    <cofactor evidence="2">
        <name>Mn(2+)</name>
        <dbReference type="ChEBI" id="CHEBI:29035"/>
    </cofactor>
</comment>
<keyword evidence="6" id="KW-0540">Nuclease</keyword>
<dbReference type="PANTHER" id="PTHR22748:SF6">
    <property type="entry name" value="DNA-(APURINIC OR APYRIMIDINIC SITE) ENDONUCLEASE"/>
    <property type="match status" value="1"/>
</dbReference>
<evidence type="ECO:0000256" key="4">
    <source>
        <dbReference type="ARBA" id="ARBA00012115"/>
    </source>
</evidence>
<evidence type="ECO:0000313" key="18">
    <source>
        <dbReference type="Proteomes" id="UP000004528"/>
    </source>
</evidence>
<evidence type="ECO:0000259" key="16">
    <source>
        <dbReference type="Pfam" id="PF03372"/>
    </source>
</evidence>
<feature type="site" description="Important for catalytic activity" evidence="15">
    <location>
        <position position="250"/>
    </location>
</feature>
<protein>
    <recommendedName>
        <fullName evidence="12">Exodeoxyribonuclease</fullName>
        <ecNumber evidence="4">3.1.11.2</ecNumber>
    </recommendedName>
</protein>
<dbReference type="GO" id="GO:0008311">
    <property type="term" value="F:double-stranded DNA 3'-5' DNA exonuclease activity"/>
    <property type="evidence" value="ECO:0007669"/>
    <property type="project" value="UniProtKB-EC"/>
</dbReference>
<dbReference type="GO" id="GO:0006284">
    <property type="term" value="P:base-excision repair"/>
    <property type="evidence" value="ECO:0007669"/>
    <property type="project" value="TreeGrafter"/>
</dbReference>
<dbReference type="SUPFAM" id="SSF56219">
    <property type="entry name" value="DNase I-like"/>
    <property type="match status" value="1"/>
</dbReference>
<evidence type="ECO:0000256" key="11">
    <source>
        <dbReference type="ARBA" id="ARBA00057465"/>
    </source>
</evidence>
<feature type="active site" evidence="13">
    <location>
        <position position="138"/>
    </location>
</feature>
<dbReference type="HOGENOM" id="CLU_027539_1_3_9"/>
<dbReference type="Gene3D" id="3.60.10.10">
    <property type="entry name" value="Endonuclease/exonuclease/phosphatase"/>
    <property type="match status" value="1"/>
</dbReference>
<keyword evidence="5" id="KW-0963">Cytoplasm</keyword>